<accession>A0A7G9RVU7</accession>
<dbReference type="EMBL" id="CP060714">
    <property type="protein sequence ID" value="QNN59722.1"/>
    <property type="molecule type" value="Genomic_DNA"/>
</dbReference>
<dbReference type="KEGG" id="drg:H9K76_18810"/>
<dbReference type="AlphaFoldDB" id="A0A7G9RVU7"/>
<dbReference type="Proteomes" id="UP000515811">
    <property type="component" value="Chromosome"/>
</dbReference>
<evidence type="ECO:0000313" key="3">
    <source>
        <dbReference type="Proteomes" id="UP000515811"/>
    </source>
</evidence>
<dbReference type="InterPro" id="IPR011322">
    <property type="entry name" value="N-reg_PII-like_a/b"/>
</dbReference>
<organism evidence="2 3">
    <name type="scientific">Diaphorobacter ruginosibacter</name>
    <dbReference type="NCBI Taxonomy" id="1715720"/>
    <lineage>
        <taxon>Bacteria</taxon>
        <taxon>Pseudomonadati</taxon>
        <taxon>Pseudomonadota</taxon>
        <taxon>Betaproteobacteria</taxon>
        <taxon>Burkholderiales</taxon>
        <taxon>Comamonadaceae</taxon>
        <taxon>Diaphorobacter</taxon>
    </lineage>
</organism>
<dbReference type="Pfam" id="PF03091">
    <property type="entry name" value="CutA1"/>
    <property type="match status" value="1"/>
</dbReference>
<dbReference type="Gene3D" id="3.30.70.120">
    <property type="match status" value="1"/>
</dbReference>
<dbReference type="SUPFAM" id="SSF54913">
    <property type="entry name" value="GlnB-like"/>
    <property type="match status" value="1"/>
</dbReference>
<reference evidence="2 3" key="1">
    <citation type="submission" date="2020-08" db="EMBL/GenBank/DDBJ databases">
        <title>Genome sequence of Diaphorobacter ruginosibacter DSM 27467T.</title>
        <authorList>
            <person name="Hyun D.-W."/>
            <person name="Bae J.-W."/>
        </authorList>
    </citation>
    <scope>NUCLEOTIDE SEQUENCE [LARGE SCALE GENOMIC DNA]</scope>
    <source>
        <strain evidence="2 3">DSM 27467</strain>
    </source>
</reference>
<protein>
    <submittedName>
        <fullName evidence="2">Divalent-cation tolerance protein CutA</fullName>
    </submittedName>
</protein>
<gene>
    <name evidence="2" type="ORF">H9K76_18810</name>
</gene>
<dbReference type="PANTHER" id="PTHR23419">
    <property type="entry name" value="DIVALENT CATION TOLERANCE CUTA-RELATED"/>
    <property type="match status" value="1"/>
</dbReference>
<dbReference type="PANTHER" id="PTHR23419:SF8">
    <property type="entry name" value="FI09726P"/>
    <property type="match status" value="1"/>
</dbReference>
<comment type="similarity">
    <text evidence="1">Belongs to the CutA family.</text>
</comment>
<dbReference type="InterPro" id="IPR004323">
    <property type="entry name" value="Ion_tolerance_CutA"/>
</dbReference>
<dbReference type="GO" id="GO:0010038">
    <property type="term" value="P:response to metal ion"/>
    <property type="evidence" value="ECO:0007669"/>
    <property type="project" value="InterPro"/>
</dbReference>
<proteinExistence type="inferred from homology"/>
<dbReference type="InterPro" id="IPR015867">
    <property type="entry name" value="N-reg_PII/ATP_PRibTrfase_C"/>
</dbReference>
<name>A0A7G9RVU7_9BURK</name>
<keyword evidence="3" id="KW-1185">Reference proteome</keyword>
<dbReference type="GO" id="GO:0005507">
    <property type="term" value="F:copper ion binding"/>
    <property type="evidence" value="ECO:0007669"/>
    <property type="project" value="TreeGrafter"/>
</dbReference>
<evidence type="ECO:0000256" key="1">
    <source>
        <dbReference type="ARBA" id="ARBA00010169"/>
    </source>
</evidence>
<evidence type="ECO:0000313" key="2">
    <source>
        <dbReference type="EMBL" id="QNN59722.1"/>
    </source>
</evidence>
<sequence length="104" mass="12125">MPPVSVLTTTVGHTDDARRLAQDAVRHRLAACVQVEQVTSHYVWQDAQCEEPEWRLVFKTLPFNVQALVRWLKSAHPYELPQLLVREEQSSREYAAWVEDRLKV</sequence>